<feature type="region of interest" description="Disordered" evidence="1">
    <location>
        <begin position="1"/>
        <end position="24"/>
    </location>
</feature>
<reference evidence="2 3" key="1">
    <citation type="submission" date="2019-04" db="EMBL/GenBank/DDBJ databases">
        <title>Streptomyces oryziradicis sp. nov., a novel actinomycete isolated from rhizosphere soil of rice (Oryza sativa L.).</title>
        <authorList>
            <person name="Li C."/>
        </authorList>
    </citation>
    <scope>NUCLEOTIDE SEQUENCE [LARGE SCALE GENOMIC DNA]</scope>
    <source>
        <strain evidence="2 3">NEAU-C40</strain>
    </source>
</reference>
<comment type="caution">
    <text evidence="2">The sequence shown here is derived from an EMBL/GenBank/DDBJ whole genome shotgun (WGS) entry which is preliminary data.</text>
</comment>
<accession>A0A4U0RG62</accession>
<dbReference type="EMBL" id="SUMC01000216">
    <property type="protein sequence ID" value="TJZ94511.1"/>
    <property type="molecule type" value="Genomic_DNA"/>
</dbReference>
<evidence type="ECO:0000313" key="2">
    <source>
        <dbReference type="EMBL" id="TJZ94511.1"/>
    </source>
</evidence>
<proteinExistence type="predicted"/>
<gene>
    <name evidence="2" type="ORF">FCI23_53530</name>
</gene>
<dbReference type="Proteomes" id="UP000305778">
    <property type="component" value="Unassembled WGS sequence"/>
</dbReference>
<evidence type="ECO:0000256" key="1">
    <source>
        <dbReference type="SAM" id="MobiDB-lite"/>
    </source>
</evidence>
<keyword evidence="3" id="KW-1185">Reference proteome</keyword>
<sequence length="65" mass="7289">MPDTTWPVNGTPARLIPEQPQTSGSDATYLLTTLQQRFTCVRLPDPYLTALPPPFPHRSPRRSAE</sequence>
<name>A0A4U0RG62_9ACTN</name>
<dbReference type="AlphaFoldDB" id="A0A4U0RG62"/>
<dbReference type="OrthoDB" id="9429653at2"/>
<evidence type="ECO:0000313" key="3">
    <source>
        <dbReference type="Proteomes" id="UP000305778"/>
    </source>
</evidence>
<protein>
    <submittedName>
        <fullName evidence="2">DUF3050 domain-containing protein</fullName>
    </submittedName>
</protein>
<organism evidence="2 3">
    <name type="scientific">Actinacidiphila oryziradicis</name>
    <dbReference type="NCBI Taxonomy" id="2571141"/>
    <lineage>
        <taxon>Bacteria</taxon>
        <taxon>Bacillati</taxon>
        <taxon>Actinomycetota</taxon>
        <taxon>Actinomycetes</taxon>
        <taxon>Kitasatosporales</taxon>
        <taxon>Streptomycetaceae</taxon>
        <taxon>Actinacidiphila</taxon>
    </lineage>
</organism>